<evidence type="ECO:0000313" key="2">
    <source>
        <dbReference type="Proteomes" id="UP000245320"/>
    </source>
</evidence>
<evidence type="ECO:0000313" key="3">
    <source>
        <dbReference type="RefSeq" id="XP_033723724.1"/>
    </source>
</evidence>
<gene>
    <name evidence="3" type="primary">LOC101321412</name>
</gene>
<protein>
    <submittedName>
        <fullName evidence="3">Translation initiation factor IF-2-like</fullName>
    </submittedName>
</protein>
<dbReference type="OrthoDB" id="9809760at2759"/>
<reference evidence="3" key="1">
    <citation type="submission" date="2025-08" db="UniProtKB">
        <authorList>
            <consortium name="RefSeq"/>
        </authorList>
    </citation>
    <scope>IDENTIFICATION</scope>
    <source>
        <tissue evidence="3">Spleen</tissue>
    </source>
</reference>
<dbReference type="AlphaFoldDB" id="A0A6J3SAX4"/>
<name>A0A6J3SAX4_TURTR</name>
<feature type="region of interest" description="Disordered" evidence="1">
    <location>
        <begin position="1"/>
        <end position="100"/>
    </location>
</feature>
<evidence type="ECO:0000256" key="1">
    <source>
        <dbReference type="SAM" id="MobiDB-lite"/>
    </source>
</evidence>
<sequence>MGVGPGGHRPANSGAGEESAPHPLRQPRTYLQGREGLLDSGHGPEGGRRGGRRPSRGLRVSPVGQGGQRRRGTAAGQRGPSRGSRGPGSPFSTRPPPPPFCLPLGVAAAALRCS</sequence>
<organism evidence="2 3">
    <name type="scientific">Tursiops truncatus</name>
    <name type="common">Atlantic bottle-nosed dolphin</name>
    <name type="synonym">Delphinus truncatus</name>
    <dbReference type="NCBI Taxonomy" id="9739"/>
    <lineage>
        <taxon>Eukaryota</taxon>
        <taxon>Metazoa</taxon>
        <taxon>Chordata</taxon>
        <taxon>Craniata</taxon>
        <taxon>Vertebrata</taxon>
        <taxon>Euteleostomi</taxon>
        <taxon>Mammalia</taxon>
        <taxon>Eutheria</taxon>
        <taxon>Laurasiatheria</taxon>
        <taxon>Artiodactyla</taxon>
        <taxon>Whippomorpha</taxon>
        <taxon>Cetacea</taxon>
        <taxon>Odontoceti</taxon>
        <taxon>Delphinidae</taxon>
        <taxon>Tursiops</taxon>
    </lineage>
</organism>
<dbReference type="RefSeq" id="XP_033723724.1">
    <property type="nucleotide sequence ID" value="XM_033867833.1"/>
</dbReference>
<dbReference type="InParanoid" id="A0A6J3SAX4"/>
<keyword evidence="2" id="KW-1185">Reference proteome</keyword>
<proteinExistence type="predicted"/>
<accession>A0A6J3SAX4</accession>
<feature type="compositionally biased region" description="Low complexity" evidence="1">
    <location>
        <begin position="73"/>
        <end position="92"/>
    </location>
</feature>
<dbReference type="Proteomes" id="UP000245320">
    <property type="component" value="Chromosome 12"/>
</dbReference>